<keyword evidence="9" id="KW-1185">Reference proteome</keyword>
<dbReference type="PANTHER" id="PTHR13200:SF0">
    <property type="entry name" value="EEF1A LYSINE METHYLTRANSFERASE 1"/>
    <property type="match status" value="1"/>
</dbReference>
<evidence type="ECO:0000313" key="9">
    <source>
        <dbReference type="Proteomes" id="UP001148838"/>
    </source>
</evidence>
<comment type="caution">
    <text evidence="8">The sequence shown here is derived from an EMBL/GenBank/DDBJ whole genome shotgun (WGS) entry which is preliminary data.</text>
</comment>
<evidence type="ECO:0000256" key="6">
    <source>
        <dbReference type="SAM" id="MobiDB-lite"/>
    </source>
</evidence>
<feature type="region of interest" description="Disordered" evidence="6">
    <location>
        <begin position="353"/>
        <end position="400"/>
    </location>
</feature>
<comment type="function">
    <text evidence="5">S-adenosyl-L-methionine-dependent protein-lysine N-methyltransferase that methylates elongation factor 1-alpha.</text>
</comment>
<keyword evidence="2 5" id="KW-0963">Cytoplasm</keyword>
<dbReference type="EMBL" id="JAJSOF020000001">
    <property type="protein sequence ID" value="KAJ4452215.1"/>
    <property type="molecule type" value="Genomic_DNA"/>
</dbReference>
<dbReference type="HAMAP" id="MF_03187">
    <property type="entry name" value="Methyltr_EFM5"/>
    <property type="match status" value="1"/>
</dbReference>
<keyword evidence="4 5" id="KW-0808">Transferase</keyword>
<name>A0ABQ8TZU8_PERAM</name>
<dbReference type="Gene3D" id="1.20.960.40">
    <property type="match status" value="1"/>
</dbReference>
<dbReference type="InterPro" id="IPR002052">
    <property type="entry name" value="DNA_methylase_N6_adenine_CS"/>
</dbReference>
<protein>
    <recommendedName>
        <fullName evidence="5">Protein-lysine N-methyltransferase ANN_03733</fullName>
        <ecNumber evidence="5">2.1.1.-</ecNumber>
    </recommendedName>
</protein>
<keyword evidence="3 5" id="KW-0489">Methyltransferase</keyword>
<dbReference type="InterPro" id="IPR041370">
    <property type="entry name" value="Mlase_EEF1AKMT1/ZCCHC4"/>
</dbReference>
<organism evidence="8 9">
    <name type="scientific">Periplaneta americana</name>
    <name type="common">American cockroach</name>
    <name type="synonym">Blatta americana</name>
    <dbReference type="NCBI Taxonomy" id="6978"/>
    <lineage>
        <taxon>Eukaryota</taxon>
        <taxon>Metazoa</taxon>
        <taxon>Ecdysozoa</taxon>
        <taxon>Arthropoda</taxon>
        <taxon>Hexapoda</taxon>
        <taxon>Insecta</taxon>
        <taxon>Pterygota</taxon>
        <taxon>Neoptera</taxon>
        <taxon>Polyneoptera</taxon>
        <taxon>Dictyoptera</taxon>
        <taxon>Blattodea</taxon>
        <taxon>Blattoidea</taxon>
        <taxon>Blattidae</taxon>
        <taxon>Blattinae</taxon>
        <taxon>Periplaneta</taxon>
    </lineage>
</organism>
<comment type="similarity">
    <text evidence="5">Belongs to the class I-like SAM-binding methyltransferase superfamily. EFM5 family.</text>
</comment>
<evidence type="ECO:0000256" key="3">
    <source>
        <dbReference type="ARBA" id="ARBA00022603"/>
    </source>
</evidence>
<feature type="region of interest" description="Disordered" evidence="6">
    <location>
        <begin position="595"/>
        <end position="620"/>
    </location>
</feature>
<dbReference type="Pfam" id="PF10237">
    <property type="entry name" value="N6-adenineMlase"/>
    <property type="match status" value="1"/>
</dbReference>
<feature type="compositionally biased region" description="Low complexity" evidence="6">
    <location>
        <begin position="507"/>
        <end position="519"/>
    </location>
</feature>
<feature type="region of interest" description="Disordered" evidence="6">
    <location>
        <begin position="448"/>
        <end position="552"/>
    </location>
</feature>
<dbReference type="EC" id="2.1.1.-" evidence="5"/>
<proteinExistence type="inferred from homology"/>
<sequence length="655" mass="72469">MTDSDDDSPQLSKEALAALQEFYAQQTEKDEKLRSILEGRETVTQDVQFDEDWQLSQFWYDDETAAYLAKEAMRAAGPNGKIALISCPTLYQKLKSEKCENQVILFEFDKRFAVYGDDFILYDYKSPLDIPRHFSGNFDVVVADPPFLSEECLTKIAVTMKFLAKNKIMLCTGAKMEDLASRLLNVRKCGFEPHHKNNLANEFYCYANYDMGINKYLEMSEEELELRDLVAQTLENNGVLSRIRAELRASVFLALEEQESVMETDQFINKPLKAFLSTNEGALAASLVREFLEFFKLDFTLSVFDPETAQGKYYNYGGRSKLMKDLKVDSINGKKGPLLAQILHIALSQTVESSDAVKDENKPNSGKSIATIDPLAQNSALTDNSSNSASGEKPAIPSNVNLLRSEVTTTKENSNNVPLETKPLSLVPEISKQIGDTNKVPRLKEIPLPVASEENSPRSVSSELEHASQSSNESNRSKTGSSQITPRNSLIVEPSPTHTKPESQDASNSESSQKMNSSKTDTKKKKPQQTSKRNVDPVAKPTAGSTLSSLGNLPPLMGVNFSAKQPPATLPGINQQKDMHQIKAMIDLGLESQDNYDEDFHSSASNSAREDRTNQGTDTEIEEELASGVDDLLSSASGVSIGQMRGKQHVTIPLK</sequence>
<evidence type="ECO:0000256" key="4">
    <source>
        <dbReference type="ARBA" id="ARBA00022679"/>
    </source>
</evidence>
<accession>A0ABQ8TZU8</accession>
<feature type="compositionally biased region" description="Polar residues" evidence="6">
    <location>
        <begin position="453"/>
        <end position="488"/>
    </location>
</feature>
<evidence type="ECO:0000259" key="7">
    <source>
        <dbReference type="Pfam" id="PF09398"/>
    </source>
</evidence>
<evidence type="ECO:0000313" key="8">
    <source>
        <dbReference type="EMBL" id="KAJ4452215.1"/>
    </source>
</evidence>
<feature type="compositionally biased region" description="Polar residues" evidence="6">
    <location>
        <begin position="376"/>
        <end position="390"/>
    </location>
</feature>
<dbReference type="Proteomes" id="UP001148838">
    <property type="component" value="Unassembled WGS sequence"/>
</dbReference>
<feature type="domain" description="FGFR1 oncogene partner (FOP) N-terminal dimerisation" evidence="7">
    <location>
        <begin position="267"/>
        <end position="343"/>
    </location>
</feature>
<comment type="subcellular location">
    <subcellularLocation>
        <location evidence="1 5">Cytoplasm</location>
    </subcellularLocation>
</comment>
<evidence type="ECO:0000256" key="5">
    <source>
        <dbReference type="HAMAP-Rule" id="MF_03187"/>
    </source>
</evidence>
<dbReference type="InterPro" id="IPR019369">
    <property type="entry name" value="Efm5/EEF1AKMT1"/>
</dbReference>
<dbReference type="PANTHER" id="PTHR13200">
    <property type="entry name" value="EEF1A LYSINE METHYLTRANSFERASE 1"/>
    <property type="match status" value="1"/>
</dbReference>
<gene>
    <name evidence="8" type="ORF">ANN_03733</name>
</gene>
<dbReference type="Pfam" id="PF09398">
    <property type="entry name" value="FOP_dimer"/>
    <property type="match status" value="1"/>
</dbReference>
<evidence type="ECO:0000256" key="2">
    <source>
        <dbReference type="ARBA" id="ARBA00022490"/>
    </source>
</evidence>
<dbReference type="PROSITE" id="PS00092">
    <property type="entry name" value="N6_MTASE"/>
    <property type="match status" value="1"/>
</dbReference>
<dbReference type="InterPro" id="IPR018993">
    <property type="entry name" value="FOP_dimerisation-dom_N"/>
</dbReference>
<evidence type="ECO:0000256" key="1">
    <source>
        <dbReference type="ARBA" id="ARBA00004496"/>
    </source>
</evidence>
<reference evidence="8 9" key="1">
    <citation type="journal article" date="2022" name="Allergy">
        <title>Genome assembly and annotation of Periplaneta americana reveal a comprehensive cockroach allergen profile.</title>
        <authorList>
            <person name="Wang L."/>
            <person name="Xiong Q."/>
            <person name="Saelim N."/>
            <person name="Wang L."/>
            <person name="Nong W."/>
            <person name="Wan A.T."/>
            <person name="Shi M."/>
            <person name="Liu X."/>
            <person name="Cao Q."/>
            <person name="Hui J.H.L."/>
            <person name="Sookrung N."/>
            <person name="Leung T.F."/>
            <person name="Tungtrongchitr A."/>
            <person name="Tsui S.K.W."/>
        </authorList>
    </citation>
    <scope>NUCLEOTIDE SEQUENCE [LARGE SCALE GENOMIC DNA]</scope>
    <source>
        <strain evidence="8">PWHHKU_190912</strain>
    </source>
</reference>